<evidence type="ECO:0000256" key="4">
    <source>
        <dbReference type="ARBA" id="ARBA00022692"/>
    </source>
</evidence>
<evidence type="ECO:0000313" key="10">
    <source>
        <dbReference type="Proteomes" id="UP001165122"/>
    </source>
</evidence>
<keyword evidence="5 8" id="KW-1133">Transmembrane helix</keyword>
<keyword evidence="3" id="KW-0813">Transport</keyword>
<protein>
    <submittedName>
        <fullName evidence="9">Uncharacterized protein</fullName>
    </submittedName>
</protein>
<organism evidence="9 10">
    <name type="scientific">Triparma laevis f. longispina</name>
    <dbReference type="NCBI Taxonomy" id="1714387"/>
    <lineage>
        <taxon>Eukaryota</taxon>
        <taxon>Sar</taxon>
        <taxon>Stramenopiles</taxon>
        <taxon>Ochrophyta</taxon>
        <taxon>Bolidophyceae</taxon>
        <taxon>Parmales</taxon>
        <taxon>Triparmaceae</taxon>
        <taxon>Triparma</taxon>
    </lineage>
</organism>
<dbReference type="OrthoDB" id="46396at2759"/>
<feature type="transmembrane region" description="Helical" evidence="8">
    <location>
        <begin position="182"/>
        <end position="200"/>
    </location>
</feature>
<feature type="transmembrane region" description="Helical" evidence="8">
    <location>
        <begin position="109"/>
        <end position="127"/>
    </location>
</feature>
<feature type="region of interest" description="Disordered" evidence="7">
    <location>
        <begin position="224"/>
        <end position="280"/>
    </location>
</feature>
<dbReference type="GO" id="GO:0005886">
    <property type="term" value="C:plasma membrane"/>
    <property type="evidence" value="ECO:0007669"/>
    <property type="project" value="TreeGrafter"/>
</dbReference>
<keyword evidence="10" id="KW-1185">Reference proteome</keyword>
<evidence type="ECO:0000256" key="5">
    <source>
        <dbReference type="ARBA" id="ARBA00022989"/>
    </source>
</evidence>
<comment type="caution">
    <text evidence="9">The sequence shown here is derived from an EMBL/GenBank/DDBJ whole genome shotgun (WGS) entry which is preliminary data.</text>
</comment>
<comment type="similarity">
    <text evidence="2">Belongs to the SLC29A/ENT transporter (TC 2.A.57) family.</text>
</comment>
<keyword evidence="6 8" id="KW-0472">Membrane</keyword>
<gene>
    <name evidence="9" type="ORF">TrLO_g12487</name>
</gene>
<evidence type="ECO:0000256" key="2">
    <source>
        <dbReference type="ARBA" id="ARBA00007965"/>
    </source>
</evidence>
<accession>A0A9W7FSQ0</accession>
<dbReference type="Proteomes" id="UP001165122">
    <property type="component" value="Unassembled WGS sequence"/>
</dbReference>
<dbReference type="AlphaFoldDB" id="A0A9W7FSQ0"/>
<feature type="transmembrane region" description="Helical" evidence="8">
    <location>
        <begin position="47"/>
        <end position="64"/>
    </location>
</feature>
<feature type="transmembrane region" description="Helical" evidence="8">
    <location>
        <begin position="84"/>
        <end position="103"/>
    </location>
</feature>
<feature type="compositionally biased region" description="Basic and acidic residues" evidence="7">
    <location>
        <begin position="253"/>
        <end position="279"/>
    </location>
</feature>
<feature type="transmembrane region" description="Helical" evidence="8">
    <location>
        <begin position="414"/>
        <end position="435"/>
    </location>
</feature>
<dbReference type="InterPro" id="IPR002259">
    <property type="entry name" value="Eqnu_transpt"/>
</dbReference>
<dbReference type="GO" id="GO:0005337">
    <property type="term" value="F:nucleoside transmembrane transporter activity"/>
    <property type="evidence" value="ECO:0007669"/>
    <property type="project" value="InterPro"/>
</dbReference>
<feature type="transmembrane region" description="Helical" evidence="8">
    <location>
        <begin position="469"/>
        <end position="487"/>
    </location>
</feature>
<dbReference type="InterPro" id="IPR036259">
    <property type="entry name" value="MFS_trans_sf"/>
</dbReference>
<evidence type="ECO:0000256" key="8">
    <source>
        <dbReference type="SAM" id="Phobius"/>
    </source>
</evidence>
<keyword evidence="4 8" id="KW-0812">Transmembrane</keyword>
<name>A0A9W7FSQ0_9STRA</name>
<reference evidence="10" key="1">
    <citation type="journal article" date="2023" name="Commun. Biol.">
        <title>Genome analysis of Parmales, the sister group of diatoms, reveals the evolutionary specialization of diatoms from phago-mixotrophs to photoautotrophs.</title>
        <authorList>
            <person name="Ban H."/>
            <person name="Sato S."/>
            <person name="Yoshikawa S."/>
            <person name="Yamada K."/>
            <person name="Nakamura Y."/>
            <person name="Ichinomiya M."/>
            <person name="Sato N."/>
            <person name="Blanc-Mathieu R."/>
            <person name="Endo H."/>
            <person name="Kuwata A."/>
            <person name="Ogata H."/>
        </authorList>
    </citation>
    <scope>NUCLEOTIDE SEQUENCE [LARGE SCALE GENOMIC DNA]</scope>
    <source>
        <strain evidence="10">NIES 3700</strain>
    </source>
</reference>
<comment type="subcellular location">
    <subcellularLocation>
        <location evidence="1">Membrane</location>
        <topology evidence="1">Multi-pass membrane protein</topology>
    </subcellularLocation>
</comment>
<dbReference type="SUPFAM" id="SSF103473">
    <property type="entry name" value="MFS general substrate transporter"/>
    <property type="match status" value="1"/>
</dbReference>
<evidence type="ECO:0000256" key="6">
    <source>
        <dbReference type="ARBA" id="ARBA00023136"/>
    </source>
</evidence>
<feature type="transmembrane region" description="Helical" evidence="8">
    <location>
        <begin position="12"/>
        <end position="35"/>
    </location>
</feature>
<feature type="transmembrane region" description="Helical" evidence="8">
    <location>
        <begin position="139"/>
        <end position="162"/>
    </location>
</feature>
<evidence type="ECO:0000313" key="9">
    <source>
        <dbReference type="EMBL" id="GMI17350.1"/>
    </source>
</evidence>
<feature type="transmembrane region" description="Helical" evidence="8">
    <location>
        <begin position="324"/>
        <end position="341"/>
    </location>
</feature>
<evidence type="ECO:0000256" key="3">
    <source>
        <dbReference type="ARBA" id="ARBA00022448"/>
    </source>
</evidence>
<proteinExistence type="inferred from homology"/>
<sequence>MSSSRSSSFQLSIAYGLITIIAASYMTPWVAIGTFIEYYMAKYGCNYFVWLNTAFYLPGLPISFMQLSNDSHWDRKYGIKNTFLCRMTLALMVCTAVMFSFPFCERNQILILTTLLGVFAWSGHGTLTPMASLFPKKAVGFLQFGFQVPNAFALGLCLSLGLYNVNTSEVMEVYTDEKVIRFYFHAGAFAILGLMCTVALRGMNITKDLQDKYNKNLMDLSTVGGGSFGEDNRTTDTTDDENNDDGRLLLSAEEGRRTSPPHTPDRETTGGVRWGREENGNGDYISQHSAPLLPGSPSKSSKFRHSDSSVVQGWVLESIRLHRYVLFFTIFASIFSGSFFSKVKTADPDNATGLGQLLYFTRLFADLAGRVFTFLPRPKMVKSINGLFVIMLLRMGLLVIFFLYILDLTPKNDTFIIILVGVCAFQSGFNAVLVYEYVGIKVVAEAGAIGSSSDCNCAKSTATKALNMSFQYACFAACLCNILGVYLL</sequence>
<evidence type="ECO:0000256" key="7">
    <source>
        <dbReference type="SAM" id="MobiDB-lite"/>
    </source>
</evidence>
<feature type="transmembrane region" description="Helical" evidence="8">
    <location>
        <begin position="387"/>
        <end position="408"/>
    </location>
</feature>
<dbReference type="EMBL" id="BRXW01000288">
    <property type="protein sequence ID" value="GMI17350.1"/>
    <property type="molecule type" value="Genomic_DNA"/>
</dbReference>
<evidence type="ECO:0000256" key="1">
    <source>
        <dbReference type="ARBA" id="ARBA00004141"/>
    </source>
</evidence>
<dbReference type="PANTHER" id="PTHR10332">
    <property type="entry name" value="EQUILIBRATIVE NUCLEOSIDE TRANSPORTER"/>
    <property type="match status" value="1"/>
</dbReference>
<dbReference type="PANTHER" id="PTHR10332:SF10">
    <property type="entry name" value="EQUILIBRATIVE NUCLEOSIDE TRANSPORTER 4"/>
    <property type="match status" value="1"/>
</dbReference>